<dbReference type="Pfam" id="PF00931">
    <property type="entry name" value="NB-ARC"/>
    <property type="match status" value="1"/>
</dbReference>
<reference evidence="3" key="1">
    <citation type="journal article" date="2003" name="Proc. Natl. Acad. Sci. U.S.A.">
        <title>Gene RB cloned from Solanum bulbocastanum confers broad spectrum resistance to potato late blight.</title>
        <authorList>
            <person name="Song J."/>
            <person name="Bradeen J.M."/>
            <person name="Naess S.K."/>
            <person name="Raasch J.A."/>
            <person name="Wielgus S.M."/>
            <person name="Haberlach G.T."/>
            <person name="Liu J."/>
            <person name="Kuang H."/>
            <person name="Austin-Phillips S."/>
            <person name="Buell C.R."/>
            <person name="Helgeson J.P."/>
            <person name="Jiang J."/>
        </authorList>
    </citation>
    <scope>NUCLEOTIDE SEQUENCE</scope>
</reference>
<feature type="domain" description="NB-ARC" evidence="2">
    <location>
        <begin position="70"/>
        <end position="156"/>
    </location>
</feature>
<proteinExistence type="predicted"/>
<dbReference type="InterPro" id="IPR032675">
    <property type="entry name" value="LRR_dom_sf"/>
</dbReference>
<dbReference type="InterPro" id="IPR027417">
    <property type="entry name" value="P-loop_NTPase"/>
</dbReference>
<dbReference type="Gene3D" id="3.80.10.10">
    <property type="entry name" value="Ribonuclease Inhibitor"/>
    <property type="match status" value="1"/>
</dbReference>
<dbReference type="AlphaFoldDB" id="Q7XA17"/>
<dbReference type="SUPFAM" id="SSF52540">
    <property type="entry name" value="P-loop containing nucleoside triphosphate hydrolases"/>
    <property type="match status" value="1"/>
</dbReference>
<gene>
    <name evidence="3" type="ORF">SBB1_14t00016</name>
</gene>
<keyword evidence="1" id="KW-0611">Plant defense</keyword>
<dbReference type="Pfam" id="PF13855">
    <property type="entry name" value="LRR_8"/>
    <property type="match status" value="1"/>
</dbReference>
<dbReference type="EMBL" id="AY303171">
    <property type="protein sequence ID" value="AAP45190.2"/>
    <property type="molecule type" value="Genomic_DNA"/>
</dbReference>
<name>Q7XA17_SOLBU</name>
<reference evidence="3" key="2">
    <citation type="submission" date="2006-08" db="EMBL/GenBank/DDBJ databases">
        <authorList>
            <person name="Childs K."/>
        </authorList>
    </citation>
    <scope>NUCLEOTIDE SEQUENCE</scope>
</reference>
<dbReference type="GO" id="GO:0006952">
    <property type="term" value="P:defense response"/>
    <property type="evidence" value="ECO:0007669"/>
    <property type="project" value="UniProtKB-KW"/>
</dbReference>
<evidence type="ECO:0000259" key="2">
    <source>
        <dbReference type="Pfam" id="PF00931"/>
    </source>
</evidence>
<dbReference type="InterPro" id="IPR001611">
    <property type="entry name" value="Leu-rich_rpt"/>
</dbReference>
<dbReference type="PANTHER" id="PTHR36766">
    <property type="entry name" value="PLANT BROAD-SPECTRUM MILDEW RESISTANCE PROTEIN RPW8"/>
    <property type="match status" value="1"/>
</dbReference>
<dbReference type="Gene3D" id="3.40.50.300">
    <property type="entry name" value="P-loop containing nucleotide triphosphate hydrolases"/>
    <property type="match status" value="1"/>
</dbReference>
<dbReference type="PRINTS" id="PR00364">
    <property type="entry name" value="DISEASERSIST"/>
</dbReference>
<dbReference type="PANTHER" id="PTHR36766:SF42">
    <property type="entry name" value="NB-ARC DOMAIN DISEASE RESISTANCE PROTEIN"/>
    <property type="match status" value="1"/>
</dbReference>
<protein>
    <submittedName>
        <fullName evidence="3">Disease resistant protein rga-tr, putative</fullName>
    </submittedName>
</protein>
<organism evidence="3">
    <name type="scientific">Solanum bulbocastanum</name>
    <name type="common">Wild potato</name>
    <dbReference type="NCBI Taxonomy" id="147425"/>
    <lineage>
        <taxon>Eukaryota</taxon>
        <taxon>Viridiplantae</taxon>
        <taxon>Streptophyta</taxon>
        <taxon>Embryophyta</taxon>
        <taxon>Tracheophyta</taxon>
        <taxon>Spermatophyta</taxon>
        <taxon>Magnoliopsida</taxon>
        <taxon>eudicotyledons</taxon>
        <taxon>Gunneridae</taxon>
        <taxon>Pentapetalae</taxon>
        <taxon>asterids</taxon>
        <taxon>lamiids</taxon>
        <taxon>Solanales</taxon>
        <taxon>Solanaceae</taxon>
        <taxon>Solanoideae</taxon>
        <taxon>Solaneae</taxon>
        <taxon>Solanum</taxon>
    </lineage>
</organism>
<dbReference type="SUPFAM" id="SSF52047">
    <property type="entry name" value="RNI-like"/>
    <property type="match status" value="1"/>
</dbReference>
<dbReference type="InterPro" id="IPR002182">
    <property type="entry name" value="NB-ARC"/>
</dbReference>
<dbReference type="GO" id="GO:0043531">
    <property type="term" value="F:ADP binding"/>
    <property type="evidence" value="ECO:0007669"/>
    <property type="project" value="InterPro"/>
</dbReference>
<sequence>MCIFGVRGSFKDFQPAPQLIHISLLCKNNLYLILNELECNNILMWTLLGPGSVLTEPQVYGRDKEKDEIVKILINNVSDAQEVSVLPIVGMGGLGKTTLAQMVFNDQTVTEHLYPKIWICVSNDFDEKRLIKAIVESIEGRPLLGEMDLAPLQKKLQELRMWSMLKKWILMFILDFPTRIRFPSLRKLDIWDFGSLKGLLKKEGEEQFPVLEEMEIKWCPMFVIPTLSSVKKLVVRGDKSDAIGFSSISNLRALTSLNINFNKEATSLPEEMFKSLANLKYLKISSFRNLKELPTSLASLNALQSLTIEHCDALESLPEEGVKGLTSLTELSVQD</sequence>
<evidence type="ECO:0000313" key="3">
    <source>
        <dbReference type="EMBL" id="AAP45190.2"/>
    </source>
</evidence>
<accession>Q7XA17</accession>
<evidence type="ECO:0000256" key="1">
    <source>
        <dbReference type="ARBA" id="ARBA00022821"/>
    </source>
</evidence>